<dbReference type="Gene3D" id="3.30.420.10">
    <property type="entry name" value="Ribonuclease H-like superfamily/Ribonuclease H"/>
    <property type="match status" value="1"/>
</dbReference>
<dbReference type="InterPro" id="IPR036397">
    <property type="entry name" value="RNaseH_sf"/>
</dbReference>
<accession>A0A443RZN6</accession>
<dbReference type="FunFam" id="3.30.420.10:FF:000032">
    <property type="entry name" value="Retrovirus-related Pol polyprotein from transposon 297-like Protein"/>
    <property type="match status" value="1"/>
</dbReference>
<organism evidence="2 3">
    <name type="scientific">Leptotrombidium deliense</name>
    <dbReference type="NCBI Taxonomy" id="299467"/>
    <lineage>
        <taxon>Eukaryota</taxon>
        <taxon>Metazoa</taxon>
        <taxon>Ecdysozoa</taxon>
        <taxon>Arthropoda</taxon>
        <taxon>Chelicerata</taxon>
        <taxon>Arachnida</taxon>
        <taxon>Acari</taxon>
        <taxon>Acariformes</taxon>
        <taxon>Trombidiformes</taxon>
        <taxon>Prostigmata</taxon>
        <taxon>Anystina</taxon>
        <taxon>Parasitengona</taxon>
        <taxon>Trombiculoidea</taxon>
        <taxon>Trombiculidae</taxon>
        <taxon>Leptotrombidium</taxon>
    </lineage>
</organism>
<dbReference type="SUPFAM" id="SSF53098">
    <property type="entry name" value="Ribonuclease H-like"/>
    <property type="match status" value="1"/>
</dbReference>
<gene>
    <name evidence="2" type="ORF">B4U80_08388</name>
</gene>
<dbReference type="GO" id="GO:0015074">
    <property type="term" value="P:DNA integration"/>
    <property type="evidence" value="ECO:0007669"/>
    <property type="project" value="InterPro"/>
</dbReference>
<evidence type="ECO:0000313" key="2">
    <source>
        <dbReference type="EMBL" id="RWS20738.1"/>
    </source>
</evidence>
<name>A0A443RZN6_9ACAR</name>
<dbReference type="STRING" id="299467.A0A443RZN6"/>
<dbReference type="InterPro" id="IPR050951">
    <property type="entry name" value="Retrovirus_Pol_polyprotein"/>
</dbReference>
<dbReference type="EMBL" id="NCKV01015749">
    <property type="protein sequence ID" value="RWS20738.1"/>
    <property type="molecule type" value="Genomic_DNA"/>
</dbReference>
<keyword evidence="3" id="KW-1185">Reference proteome</keyword>
<dbReference type="Proteomes" id="UP000288716">
    <property type="component" value="Unassembled WGS sequence"/>
</dbReference>
<dbReference type="VEuPathDB" id="VectorBase:LDEU011302"/>
<protein>
    <submittedName>
        <fullName evidence="2">Pol polyprotein-like protein</fullName>
    </submittedName>
</protein>
<dbReference type="Pfam" id="PF00665">
    <property type="entry name" value="rve"/>
    <property type="match status" value="1"/>
</dbReference>
<dbReference type="PROSITE" id="PS50994">
    <property type="entry name" value="INTEGRASE"/>
    <property type="match status" value="1"/>
</dbReference>
<comment type="caution">
    <text evidence="2">The sequence shown here is derived from an EMBL/GenBank/DDBJ whole genome shotgun (WGS) entry which is preliminary data.</text>
</comment>
<dbReference type="InterPro" id="IPR001584">
    <property type="entry name" value="Integrase_cat-core"/>
</dbReference>
<dbReference type="PANTHER" id="PTHR37984">
    <property type="entry name" value="PROTEIN CBG26694"/>
    <property type="match status" value="1"/>
</dbReference>
<evidence type="ECO:0000313" key="3">
    <source>
        <dbReference type="Proteomes" id="UP000288716"/>
    </source>
</evidence>
<feature type="domain" description="Integrase catalytic" evidence="1">
    <location>
        <begin position="1"/>
        <end position="161"/>
    </location>
</feature>
<evidence type="ECO:0000259" key="1">
    <source>
        <dbReference type="PROSITE" id="PS50994"/>
    </source>
</evidence>
<dbReference type="GO" id="GO:0003676">
    <property type="term" value="F:nucleic acid binding"/>
    <property type="evidence" value="ECO:0007669"/>
    <property type="project" value="InterPro"/>
</dbReference>
<dbReference type="OrthoDB" id="6496015at2759"/>
<proteinExistence type="predicted"/>
<dbReference type="InterPro" id="IPR012337">
    <property type="entry name" value="RNaseH-like_sf"/>
</dbReference>
<sequence length="221" mass="25374">MPLANVFESVGVDILGPLPKSYLQNEYIIVLTDYGSRFVEAKATRNQTAETVAKLLLENVFFKYGFPKELLSDQGVQFRSELVKSLLKQLSVRQKQTTAYHPQCNGLTERFNRTLCDILSQFVDVKHKTWDTLLPFAVYAYNTSVQETTHETPFGLVFARDPVTPLERVLDLPPDTNYAQSVRDSIDFIRKVVRDRIVGKSSKFHNRYTGPFQRKAWAQAY</sequence>
<dbReference type="PANTHER" id="PTHR37984:SF15">
    <property type="entry name" value="INTEGRASE CATALYTIC DOMAIN-CONTAINING PROTEIN"/>
    <property type="match status" value="1"/>
</dbReference>
<dbReference type="AlphaFoldDB" id="A0A443RZN6"/>
<reference evidence="2 3" key="1">
    <citation type="journal article" date="2018" name="Gigascience">
        <title>Genomes of trombidid mites reveal novel predicted allergens and laterally-transferred genes associated with secondary metabolism.</title>
        <authorList>
            <person name="Dong X."/>
            <person name="Chaisiri K."/>
            <person name="Xia D."/>
            <person name="Armstrong S.D."/>
            <person name="Fang Y."/>
            <person name="Donnelly M.J."/>
            <person name="Kadowaki T."/>
            <person name="McGarry J.W."/>
            <person name="Darby A.C."/>
            <person name="Makepeace B.L."/>
        </authorList>
    </citation>
    <scope>NUCLEOTIDE SEQUENCE [LARGE SCALE GENOMIC DNA]</scope>
    <source>
        <strain evidence="2">UoL-UT</strain>
    </source>
</reference>